<dbReference type="OMA" id="FYKHPKD"/>
<feature type="transmembrane region" description="Helical" evidence="5">
    <location>
        <begin position="78"/>
        <end position="97"/>
    </location>
</feature>
<accession>A0A8I6R6J2</accession>
<comment type="subcellular location">
    <subcellularLocation>
        <location evidence="1">Membrane</location>
        <topology evidence="1">Multi-pass membrane protein</topology>
    </subcellularLocation>
</comment>
<dbReference type="KEGG" id="clec:106660784"/>
<feature type="transmembrane region" description="Helical" evidence="5">
    <location>
        <begin position="347"/>
        <end position="368"/>
    </location>
</feature>
<reference evidence="7" key="1">
    <citation type="submission" date="2022-01" db="UniProtKB">
        <authorList>
            <consortium name="EnsemblMetazoa"/>
        </authorList>
    </citation>
    <scope>IDENTIFICATION</scope>
</reference>
<dbReference type="InterPro" id="IPR011701">
    <property type="entry name" value="MFS"/>
</dbReference>
<dbReference type="Proteomes" id="UP000494040">
    <property type="component" value="Unassembled WGS sequence"/>
</dbReference>
<dbReference type="Gene3D" id="1.20.1250.20">
    <property type="entry name" value="MFS general substrate transporter like domains"/>
    <property type="match status" value="2"/>
</dbReference>
<dbReference type="FunFam" id="1.20.1250.20:FF:000452">
    <property type="entry name" value="sialin-like isoform X1"/>
    <property type="match status" value="1"/>
</dbReference>
<evidence type="ECO:0000313" key="7">
    <source>
        <dbReference type="EnsemblMetazoa" id="XP_014239208.1"/>
    </source>
</evidence>
<keyword evidence="2 5" id="KW-0812">Transmembrane</keyword>
<dbReference type="InterPro" id="IPR050382">
    <property type="entry name" value="MFS_Na/Anion_cotransporter"/>
</dbReference>
<dbReference type="SUPFAM" id="SSF103473">
    <property type="entry name" value="MFS general substrate transporter"/>
    <property type="match status" value="1"/>
</dbReference>
<dbReference type="EnsemblMetazoa" id="XM_014383714.2">
    <property type="protein sequence ID" value="XP_014239200.1"/>
    <property type="gene ID" value="LOC106660784"/>
</dbReference>
<feature type="transmembrane region" description="Helical" evidence="5">
    <location>
        <begin position="167"/>
        <end position="184"/>
    </location>
</feature>
<sequence>MSNRKMLVKSSRIVGLCSIANFINAADRVIMPIAIIPMTDEFKWSLHWQGWILSAFAFGYLTSQVIGACAASRFGGKTVLLFAVSLWSVSTAVTPLLATSVPALIFCRVLLGLGEGLGLPTIFHIFAHNVPIEERSRAFGYLVAAGSVGQTVASVICPHLAWQTGFYLFGTLGIVWVLIWFMFYNDSKTMQKDEIPLFVPRVTNPNVRWGEFISHWALWAIYLAHFAMNWSNYIIMQWLPTYLARNLGANKESISLTAVPYVINSLVGICAGHFADTLVSKKWSVLSVRRLMTGIGLIGPGIFLIAFCAVDNLLAAVVFVSISMGLCACNSAGHLSNHADIAPNHAGVTFAISNTIATIPGILCGPLTAELVTASHGRWFPVFVIAASVNITSAIIYYSQSSASQIL</sequence>
<feature type="transmembrane region" description="Helical" evidence="5">
    <location>
        <begin position="103"/>
        <end position="126"/>
    </location>
</feature>
<feature type="transmembrane region" description="Helical" evidence="5">
    <location>
        <begin position="259"/>
        <end position="279"/>
    </location>
</feature>
<keyword evidence="4 5" id="KW-0472">Membrane</keyword>
<dbReference type="InterPro" id="IPR036259">
    <property type="entry name" value="MFS_trans_sf"/>
</dbReference>
<evidence type="ECO:0000256" key="1">
    <source>
        <dbReference type="ARBA" id="ARBA00004141"/>
    </source>
</evidence>
<feature type="transmembrane region" description="Helical" evidence="5">
    <location>
        <begin position="216"/>
        <end position="239"/>
    </location>
</feature>
<feature type="transmembrane region" description="Helical" evidence="5">
    <location>
        <begin position="313"/>
        <end position="335"/>
    </location>
</feature>
<feature type="transmembrane region" description="Helical" evidence="5">
    <location>
        <begin position="138"/>
        <end position="161"/>
    </location>
</feature>
<dbReference type="AlphaFoldDB" id="A0A8I6R6J2"/>
<dbReference type="EnsemblMetazoa" id="XM_014383722.2">
    <property type="protein sequence ID" value="XP_014239208.1"/>
    <property type="gene ID" value="LOC106660784"/>
</dbReference>
<keyword evidence="8" id="KW-1185">Reference proteome</keyword>
<dbReference type="GO" id="GO:0016020">
    <property type="term" value="C:membrane"/>
    <property type="evidence" value="ECO:0007669"/>
    <property type="project" value="UniProtKB-SubCell"/>
</dbReference>
<evidence type="ECO:0000256" key="2">
    <source>
        <dbReference type="ARBA" id="ARBA00022692"/>
    </source>
</evidence>
<name>A0A8I6R6J2_CIMLE</name>
<proteinExistence type="predicted"/>
<dbReference type="RefSeq" id="XP_024084110.1">
    <property type="nucleotide sequence ID" value="XM_024228342.1"/>
</dbReference>
<dbReference type="InterPro" id="IPR044777">
    <property type="entry name" value="SLC17A9-like"/>
</dbReference>
<dbReference type="GeneID" id="106660784"/>
<evidence type="ECO:0000259" key="6">
    <source>
        <dbReference type="PROSITE" id="PS50850"/>
    </source>
</evidence>
<feature type="transmembrane region" description="Helical" evidence="5">
    <location>
        <begin position="49"/>
        <end position="71"/>
    </location>
</feature>
<dbReference type="PROSITE" id="PS50850">
    <property type="entry name" value="MFS"/>
    <property type="match status" value="1"/>
</dbReference>
<dbReference type="CDD" id="cd17380">
    <property type="entry name" value="MFS_SLC17A9_like"/>
    <property type="match status" value="1"/>
</dbReference>
<dbReference type="PANTHER" id="PTHR11662">
    <property type="entry name" value="SOLUTE CARRIER FAMILY 17"/>
    <property type="match status" value="1"/>
</dbReference>
<evidence type="ECO:0000256" key="5">
    <source>
        <dbReference type="SAM" id="Phobius"/>
    </source>
</evidence>
<keyword evidence="3 5" id="KW-1133">Transmembrane helix</keyword>
<dbReference type="RefSeq" id="XP_014239200.1">
    <property type="nucleotide sequence ID" value="XM_014383714.2"/>
</dbReference>
<feature type="transmembrane region" description="Helical" evidence="5">
    <location>
        <begin position="380"/>
        <end position="398"/>
    </location>
</feature>
<protein>
    <recommendedName>
        <fullName evidence="6">Major facilitator superfamily (MFS) profile domain-containing protein</fullName>
    </recommendedName>
</protein>
<dbReference type="GO" id="GO:0015291">
    <property type="term" value="F:secondary active transmembrane transporter activity"/>
    <property type="evidence" value="ECO:0007669"/>
    <property type="project" value="UniProtKB-ARBA"/>
</dbReference>
<dbReference type="EnsemblMetazoa" id="XM_024228342.1">
    <property type="protein sequence ID" value="XP_024084110.1"/>
    <property type="gene ID" value="LOC106660784"/>
</dbReference>
<evidence type="ECO:0000256" key="4">
    <source>
        <dbReference type="ARBA" id="ARBA00023136"/>
    </source>
</evidence>
<evidence type="ECO:0000313" key="8">
    <source>
        <dbReference type="Proteomes" id="UP000494040"/>
    </source>
</evidence>
<dbReference type="FunFam" id="1.20.1250.20:FF:000937">
    <property type="entry name" value="Putative inorganic phosphate cotransporter-like Protein"/>
    <property type="match status" value="1"/>
</dbReference>
<dbReference type="PANTHER" id="PTHR11662:SF40">
    <property type="entry name" value="MAJOR FACILITATOR SUPERFAMILY (MFS) PROFILE DOMAIN-CONTAINING PROTEIN"/>
    <property type="match status" value="1"/>
</dbReference>
<dbReference type="OrthoDB" id="2250022at2759"/>
<feature type="domain" description="Major facilitator superfamily (MFS) profile" evidence="6">
    <location>
        <begin position="13"/>
        <end position="405"/>
    </location>
</feature>
<dbReference type="Pfam" id="PF07690">
    <property type="entry name" value="MFS_1"/>
    <property type="match status" value="1"/>
</dbReference>
<organism evidence="7 8">
    <name type="scientific">Cimex lectularius</name>
    <name type="common">Bed bug</name>
    <name type="synonym">Acanthia lectularia</name>
    <dbReference type="NCBI Taxonomy" id="79782"/>
    <lineage>
        <taxon>Eukaryota</taxon>
        <taxon>Metazoa</taxon>
        <taxon>Ecdysozoa</taxon>
        <taxon>Arthropoda</taxon>
        <taxon>Hexapoda</taxon>
        <taxon>Insecta</taxon>
        <taxon>Pterygota</taxon>
        <taxon>Neoptera</taxon>
        <taxon>Paraneoptera</taxon>
        <taxon>Hemiptera</taxon>
        <taxon>Heteroptera</taxon>
        <taxon>Panheteroptera</taxon>
        <taxon>Cimicomorpha</taxon>
        <taxon>Cimicidae</taxon>
        <taxon>Cimex</taxon>
    </lineage>
</organism>
<dbReference type="RefSeq" id="XP_014239208.1">
    <property type="nucleotide sequence ID" value="XM_014383722.2"/>
</dbReference>
<evidence type="ECO:0000256" key="3">
    <source>
        <dbReference type="ARBA" id="ARBA00022989"/>
    </source>
</evidence>
<dbReference type="InterPro" id="IPR020846">
    <property type="entry name" value="MFS_dom"/>
</dbReference>
<feature type="transmembrane region" description="Helical" evidence="5">
    <location>
        <begin position="291"/>
        <end position="307"/>
    </location>
</feature>
<dbReference type="GO" id="GO:0006820">
    <property type="term" value="P:monoatomic anion transport"/>
    <property type="evidence" value="ECO:0007669"/>
    <property type="project" value="TreeGrafter"/>
</dbReference>